<dbReference type="Proteomes" id="UP001150062">
    <property type="component" value="Unassembled WGS sequence"/>
</dbReference>
<comment type="similarity">
    <text evidence="1">Belongs to the eukaryotic ribosomal protein eL6 family.</text>
</comment>
<evidence type="ECO:0000256" key="3">
    <source>
        <dbReference type="ARBA" id="ARBA00023274"/>
    </source>
</evidence>
<dbReference type="PANTHER" id="PTHR10715:SF0">
    <property type="entry name" value="LARGE RIBOSOMAL SUBUNIT PROTEIN EL6"/>
    <property type="match status" value="1"/>
</dbReference>
<reference evidence="4" key="2">
    <citation type="submission" date="2022-08" db="EMBL/GenBank/DDBJ databases">
        <title>Novel sulphate-reducing endosymbionts in the free-living metamonad Anaeramoeba.</title>
        <authorList>
            <person name="Jerlstrom-Hultqvist J."/>
            <person name="Cepicka I."/>
            <person name="Gallot-Lavallee L."/>
            <person name="Salas-Leiva D."/>
            <person name="Curtis B.A."/>
            <person name="Zahonova K."/>
            <person name="Pipaliya S."/>
            <person name="Dacks J."/>
            <person name="Roger A.J."/>
        </authorList>
    </citation>
    <scope>NUCLEOTIDE SEQUENCE</scope>
    <source>
        <strain evidence="4">Busselton2</strain>
    </source>
</reference>
<dbReference type="FunFam" id="2.30.30.30:FF:000014">
    <property type="entry name" value="60S ribosomal protein L6"/>
    <property type="match status" value="1"/>
</dbReference>
<dbReference type="EMBL" id="JANTQA010000051">
    <property type="protein sequence ID" value="KAJ3430139.1"/>
    <property type="molecule type" value="Genomic_DNA"/>
</dbReference>
<evidence type="ECO:0000313" key="5">
    <source>
        <dbReference type="EMBL" id="KAJ6234829.1"/>
    </source>
</evidence>
<dbReference type="EMBL" id="JAOAOG010000266">
    <property type="protein sequence ID" value="KAJ6234829.1"/>
    <property type="molecule type" value="Genomic_DNA"/>
</dbReference>
<dbReference type="PANTHER" id="PTHR10715">
    <property type="entry name" value="60S RIBOSOMAL PROTEIN L6"/>
    <property type="match status" value="1"/>
</dbReference>
<organism evidence="4 6">
    <name type="scientific">Anaeramoeba flamelloides</name>
    <dbReference type="NCBI Taxonomy" id="1746091"/>
    <lineage>
        <taxon>Eukaryota</taxon>
        <taxon>Metamonada</taxon>
        <taxon>Anaeramoebidae</taxon>
        <taxon>Anaeramoeba</taxon>
    </lineage>
</organism>
<evidence type="ECO:0000313" key="6">
    <source>
        <dbReference type="Proteomes" id="UP001146793"/>
    </source>
</evidence>
<dbReference type="SUPFAM" id="SSF50104">
    <property type="entry name" value="Translation proteins SH3-like domain"/>
    <property type="match status" value="1"/>
</dbReference>
<keyword evidence="2 4" id="KW-0689">Ribosomal protein</keyword>
<dbReference type="Gene3D" id="2.30.30.30">
    <property type="match status" value="1"/>
</dbReference>
<dbReference type="InterPro" id="IPR008991">
    <property type="entry name" value="Translation_prot_SH3-like_sf"/>
</dbReference>
<dbReference type="AlphaFoldDB" id="A0AAV7YKX4"/>
<dbReference type="GO" id="GO:0003723">
    <property type="term" value="F:RNA binding"/>
    <property type="evidence" value="ECO:0007669"/>
    <property type="project" value="TreeGrafter"/>
</dbReference>
<dbReference type="Proteomes" id="UP001146793">
    <property type="component" value="Unassembled WGS sequence"/>
</dbReference>
<gene>
    <name evidence="4" type="ORF">M0812_23140</name>
    <name evidence="5" type="ORF">M0813_28806</name>
</gene>
<dbReference type="GO" id="GO:0022625">
    <property type="term" value="C:cytosolic large ribosomal subunit"/>
    <property type="evidence" value="ECO:0007669"/>
    <property type="project" value="TreeGrafter"/>
</dbReference>
<reference evidence="5" key="1">
    <citation type="submission" date="2022-08" db="EMBL/GenBank/DDBJ databases">
        <title>Novel sulfate-reducing endosymbionts in the free-living metamonad Anaeramoeba.</title>
        <authorList>
            <person name="Jerlstrom-Hultqvist J."/>
            <person name="Cepicka I."/>
            <person name="Gallot-Lavallee L."/>
            <person name="Salas-Leiva D."/>
            <person name="Curtis B.A."/>
            <person name="Zahonova K."/>
            <person name="Pipaliya S."/>
            <person name="Dacks J."/>
            <person name="Roger A.J."/>
        </authorList>
    </citation>
    <scope>NUCLEOTIDE SEQUENCE</scope>
    <source>
        <strain evidence="5">Schooner1</strain>
    </source>
</reference>
<dbReference type="CDD" id="cd13156">
    <property type="entry name" value="KOW_RPL6"/>
    <property type="match status" value="1"/>
</dbReference>
<dbReference type="GO" id="GO:0002181">
    <property type="term" value="P:cytoplasmic translation"/>
    <property type="evidence" value="ECO:0007669"/>
    <property type="project" value="TreeGrafter"/>
</dbReference>
<proteinExistence type="inferred from homology"/>
<name>A0AAV7YKX4_9EUKA</name>
<dbReference type="InterPro" id="IPR041997">
    <property type="entry name" value="Ribosomal_eL6_KOW"/>
</dbReference>
<comment type="caution">
    <text evidence="4">The sequence shown here is derived from an EMBL/GenBank/DDBJ whole genome shotgun (WGS) entry which is preliminary data.</text>
</comment>
<keyword evidence="3" id="KW-0687">Ribonucleoprotein</keyword>
<evidence type="ECO:0000313" key="7">
    <source>
        <dbReference type="Proteomes" id="UP001150062"/>
    </source>
</evidence>
<evidence type="ECO:0000256" key="1">
    <source>
        <dbReference type="ARBA" id="ARBA00010592"/>
    </source>
</evidence>
<dbReference type="InterPro" id="IPR000915">
    <property type="entry name" value="60S_ribosomal_eL6"/>
</dbReference>
<dbReference type="InterPro" id="IPR014722">
    <property type="entry name" value="Rib_uL2_dom2"/>
</dbReference>
<dbReference type="Pfam" id="PF01159">
    <property type="entry name" value="Ribosomal_L6e"/>
    <property type="match status" value="1"/>
</dbReference>
<keyword evidence="7" id="KW-1185">Reference proteome</keyword>
<accession>A0AAV7YKX4</accession>
<evidence type="ECO:0000256" key="2">
    <source>
        <dbReference type="ARBA" id="ARBA00022980"/>
    </source>
</evidence>
<sequence>MSVKQESKITQGTVLIILIGKFKGKRVVFLKKLSSGLLLVTGPYNVNGVPLTRIKRKYVIATQTKVDLENLEIPEEINDKFFSPKKPINNWEKTEEKFFTKKQELKKVGLNETQTKLQNQVDKPINAAIKKIQYLREYLTARFKLQKGQLPHKMKF</sequence>
<dbReference type="GO" id="GO:0000027">
    <property type="term" value="P:ribosomal large subunit assembly"/>
    <property type="evidence" value="ECO:0007669"/>
    <property type="project" value="TreeGrafter"/>
</dbReference>
<dbReference type="GO" id="GO:0003735">
    <property type="term" value="F:structural constituent of ribosome"/>
    <property type="evidence" value="ECO:0007669"/>
    <property type="project" value="InterPro"/>
</dbReference>
<evidence type="ECO:0000313" key="4">
    <source>
        <dbReference type="EMBL" id="KAJ3430139.1"/>
    </source>
</evidence>
<protein>
    <submittedName>
        <fullName evidence="4">60S ribosomal protein L6</fullName>
    </submittedName>
</protein>